<gene>
    <name evidence="1" type="ORF">BSZ37_03425</name>
</gene>
<reference evidence="1 2" key="1">
    <citation type="submission" date="2016-11" db="EMBL/GenBank/DDBJ databases">
        <title>Study of marine rhodopsin-containing bacteria.</title>
        <authorList>
            <person name="Yoshizawa S."/>
            <person name="Kumagai Y."/>
            <person name="Kogure K."/>
        </authorList>
    </citation>
    <scope>NUCLEOTIDE SEQUENCE [LARGE SCALE GENOMIC DNA]</scope>
    <source>
        <strain evidence="1 2">SAORIC-28</strain>
    </source>
</reference>
<dbReference type="SUPFAM" id="SSF69360">
    <property type="entry name" value="Cell wall binding repeat"/>
    <property type="match status" value="1"/>
</dbReference>
<dbReference type="PROSITE" id="PS51257">
    <property type="entry name" value="PROKAR_LIPOPROTEIN"/>
    <property type="match status" value="1"/>
</dbReference>
<dbReference type="Proteomes" id="UP000216339">
    <property type="component" value="Unassembled WGS sequence"/>
</dbReference>
<evidence type="ECO:0000313" key="2">
    <source>
        <dbReference type="Proteomes" id="UP000216339"/>
    </source>
</evidence>
<name>A0A271IWR7_9BACT</name>
<keyword evidence="2" id="KW-1185">Reference proteome</keyword>
<dbReference type="InterPro" id="IPR032774">
    <property type="entry name" value="WG_beta_rep"/>
</dbReference>
<evidence type="ECO:0008006" key="3">
    <source>
        <dbReference type="Google" id="ProtNLM"/>
    </source>
</evidence>
<organism evidence="1 2">
    <name type="scientific">Rubrivirga marina</name>
    <dbReference type="NCBI Taxonomy" id="1196024"/>
    <lineage>
        <taxon>Bacteria</taxon>
        <taxon>Pseudomonadati</taxon>
        <taxon>Rhodothermota</taxon>
        <taxon>Rhodothermia</taxon>
        <taxon>Rhodothermales</taxon>
        <taxon>Rubricoccaceae</taxon>
        <taxon>Rubrivirga</taxon>
    </lineage>
</organism>
<proteinExistence type="predicted"/>
<evidence type="ECO:0000313" key="1">
    <source>
        <dbReference type="EMBL" id="PAP75557.1"/>
    </source>
</evidence>
<accession>A0A271IWR7</accession>
<protein>
    <recommendedName>
        <fullName evidence="3">WG repeat-containing protein</fullName>
    </recommendedName>
</protein>
<sequence length="335" mass="35076">MRRLLLPLLLAVVGCDAFGGGDVVRQDAAAFPVLVDGRWGLIDADGRLVAPPAFDFADEVFNDRAAIRQGAVWGYARPDGSVAVEPQYVAAGRFEGDLAPVRTATEGWTYIDRDGARVGAAGYDSAEPFSDGRAAVRQGFLWGYIDESGGVVVEPQFAAAGPFVEGLAPVQAADGWQYVDRSGSVAFGGMFAEAGPFSAAGLAPVREAGSEVWKYVDRSGRIALNTTFEAASPFSEGYAAVRVGGRTGFIGTDGAFLVGPKLAEASAFSEGLAAVRFNNRWTYVSRDDGLIVASPAYASAAPFRGGLGQVTTGSGDNLRIGYVDAEGAPVWEPQR</sequence>
<dbReference type="OrthoDB" id="2485468at2"/>
<dbReference type="RefSeq" id="WP_095509195.1">
    <property type="nucleotide sequence ID" value="NZ_MQWD01000001.1"/>
</dbReference>
<dbReference type="PANTHER" id="PTHR37841">
    <property type="entry name" value="GLR2918 PROTEIN"/>
    <property type="match status" value="1"/>
</dbReference>
<dbReference type="PANTHER" id="PTHR37841:SF1">
    <property type="entry name" value="DUF3298 DOMAIN-CONTAINING PROTEIN"/>
    <property type="match status" value="1"/>
</dbReference>
<dbReference type="EMBL" id="MQWD01000001">
    <property type="protein sequence ID" value="PAP75557.1"/>
    <property type="molecule type" value="Genomic_DNA"/>
</dbReference>
<dbReference type="Pfam" id="PF14903">
    <property type="entry name" value="WG_beta_rep"/>
    <property type="match status" value="6"/>
</dbReference>
<comment type="caution">
    <text evidence="1">The sequence shown here is derived from an EMBL/GenBank/DDBJ whole genome shotgun (WGS) entry which is preliminary data.</text>
</comment>
<dbReference type="AlphaFoldDB" id="A0A271IWR7"/>